<proteinExistence type="predicted"/>
<dbReference type="AlphaFoldDB" id="A0A917UWG5"/>
<protein>
    <submittedName>
        <fullName evidence="1">Uncharacterized protein</fullName>
    </submittedName>
</protein>
<reference evidence="1" key="2">
    <citation type="submission" date="2020-09" db="EMBL/GenBank/DDBJ databases">
        <authorList>
            <person name="Sun Q."/>
            <person name="Zhou Y."/>
        </authorList>
    </citation>
    <scope>NUCLEOTIDE SEQUENCE</scope>
    <source>
        <strain evidence="1">CGMCC 1.8984</strain>
    </source>
</reference>
<dbReference type="Proteomes" id="UP000636956">
    <property type="component" value="Unassembled WGS sequence"/>
</dbReference>
<accession>A0A917UWG5</accession>
<name>A0A917UWG5_9MICO</name>
<keyword evidence="2" id="KW-1185">Reference proteome</keyword>
<dbReference type="EMBL" id="BMMD01000025">
    <property type="protein sequence ID" value="GGJ91848.1"/>
    <property type="molecule type" value="Genomic_DNA"/>
</dbReference>
<gene>
    <name evidence="1" type="ORF">GCM10011372_32910</name>
</gene>
<sequence length="45" mass="4677">MGGGTGERDHLALMAAVPQRPGAPDGGQFLLELEGAEGVAQRRLF</sequence>
<reference evidence="1" key="1">
    <citation type="journal article" date="2014" name="Int. J. Syst. Evol. Microbiol.">
        <title>Complete genome sequence of Corynebacterium casei LMG S-19264T (=DSM 44701T), isolated from a smear-ripened cheese.</title>
        <authorList>
            <consortium name="US DOE Joint Genome Institute (JGI-PGF)"/>
            <person name="Walter F."/>
            <person name="Albersmeier A."/>
            <person name="Kalinowski J."/>
            <person name="Ruckert C."/>
        </authorList>
    </citation>
    <scope>NUCLEOTIDE SEQUENCE</scope>
    <source>
        <strain evidence="1">CGMCC 1.8984</strain>
    </source>
</reference>
<comment type="caution">
    <text evidence="1">The sequence shown here is derived from an EMBL/GenBank/DDBJ whole genome shotgun (WGS) entry which is preliminary data.</text>
</comment>
<evidence type="ECO:0000313" key="1">
    <source>
        <dbReference type="EMBL" id="GGJ91848.1"/>
    </source>
</evidence>
<evidence type="ECO:0000313" key="2">
    <source>
        <dbReference type="Proteomes" id="UP000636956"/>
    </source>
</evidence>
<organism evidence="1 2">
    <name type="scientific">Agromyces bauzanensis</name>
    <dbReference type="NCBI Taxonomy" id="1308924"/>
    <lineage>
        <taxon>Bacteria</taxon>
        <taxon>Bacillati</taxon>
        <taxon>Actinomycetota</taxon>
        <taxon>Actinomycetes</taxon>
        <taxon>Micrococcales</taxon>
        <taxon>Microbacteriaceae</taxon>
        <taxon>Agromyces</taxon>
    </lineage>
</organism>